<dbReference type="EMBL" id="BGZK01000126">
    <property type="protein sequence ID" value="GBP21237.1"/>
    <property type="molecule type" value="Genomic_DNA"/>
</dbReference>
<accession>A0A4C1U543</accession>
<organism evidence="1 2">
    <name type="scientific">Eumeta variegata</name>
    <name type="common">Bagworm moth</name>
    <name type="synonym">Eumeta japonica</name>
    <dbReference type="NCBI Taxonomy" id="151549"/>
    <lineage>
        <taxon>Eukaryota</taxon>
        <taxon>Metazoa</taxon>
        <taxon>Ecdysozoa</taxon>
        <taxon>Arthropoda</taxon>
        <taxon>Hexapoda</taxon>
        <taxon>Insecta</taxon>
        <taxon>Pterygota</taxon>
        <taxon>Neoptera</taxon>
        <taxon>Endopterygota</taxon>
        <taxon>Lepidoptera</taxon>
        <taxon>Glossata</taxon>
        <taxon>Ditrysia</taxon>
        <taxon>Tineoidea</taxon>
        <taxon>Psychidae</taxon>
        <taxon>Oiketicinae</taxon>
        <taxon>Eumeta</taxon>
    </lineage>
</organism>
<sequence>MTNEPVRARRHSEMADLLRDHSALYILAQIPWGFLFMDSLRGSAAAAIFCYVSSGDSARRASRAAPTPGGYRRTPAAGRGLSSRFLSSPSMLLPMTLDLGSVANHAVATWLAAAFLM</sequence>
<dbReference type="Proteomes" id="UP000299102">
    <property type="component" value="Unassembled WGS sequence"/>
</dbReference>
<evidence type="ECO:0000313" key="2">
    <source>
        <dbReference type="Proteomes" id="UP000299102"/>
    </source>
</evidence>
<gene>
    <name evidence="1" type="ORF">EVAR_84362_1</name>
</gene>
<reference evidence="1 2" key="1">
    <citation type="journal article" date="2019" name="Commun. Biol.">
        <title>The bagworm genome reveals a unique fibroin gene that provides high tensile strength.</title>
        <authorList>
            <person name="Kono N."/>
            <person name="Nakamura H."/>
            <person name="Ohtoshi R."/>
            <person name="Tomita M."/>
            <person name="Numata K."/>
            <person name="Arakawa K."/>
        </authorList>
    </citation>
    <scope>NUCLEOTIDE SEQUENCE [LARGE SCALE GENOMIC DNA]</scope>
</reference>
<evidence type="ECO:0000313" key="1">
    <source>
        <dbReference type="EMBL" id="GBP21237.1"/>
    </source>
</evidence>
<name>A0A4C1U543_EUMVA</name>
<keyword evidence="2" id="KW-1185">Reference proteome</keyword>
<proteinExistence type="predicted"/>
<protein>
    <submittedName>
        <fullName evidence="1">Uncharacterized protein</fullName>
    </submittedName>
</protein>
<comment type="caution">
    <text evidence="1">The sequence shown here is derived from an EMBL/GenBank/DDBJ whole genome shotgun (WGS) entry which is preliminary data.</text>
</comment>
<dbReference type="AlphaFoldDB" id="A0A4C1U543"/>